<gene>
    <name evidence="9" type="ORF">H7K45_21345</name>
</gene>
<keyword evidence="3 8" id="KW-0349">Heme</keyword>
<dbReference type="GO" id="GO:0036199">
    <property type="term" value="F:cholest-4-en-3-one 26-monooxygenase activity"/>
    <property type="evidence" value="ECO:0007669"/>
    <property type="project" value="TreeGrafter"/>
</dbReference>
<evidence type="ECO:0000256" key="2">
    <source>
        <dbReference type="ARBA" id="ARBA00010617"/>
    </source>
</evidence>
<dbReference type="GO" id="GO:0005506">
    <property type="term" value="F:iron ion binding"/>
    <property type="evidence" value="ECO:0007669"/>
    <property type="project" value="InterPro"/>
</dbReference>
<evidence type="ECO:0000313" key="9">
    <source>
        <dbReference type="EMBL" id="MCV7423103.1"/>
    </source>
</evidence>
<dbReference type="FunFam" id="1.10.630.10:FF:000018">
    <property type="entry name" value="Cytochrome P450 monooxygenase"/>
    <property type="match status" value="1"/>
</dbReference>
<evidence type="ECO:0000256" key="1">
    <source>
        <dbReference type="ARBA" id="ARBA00001971"/>
    </source>
</evidence>
<reference evidence="9" key="1">
    <citation type="submission" date="2020-07" db="EMBL/GenBank/DDBJ databases">
        <authorList>
            <person name="Pettersson B.M.F."/>
            <person name="Behra P.R.K."/>
            <person name="Ramesh M."/>
            <person name="Das S."/>
            <person name="Dasgupta S."/>
            <person name="Kirsebom L.A."/>
        </authorList>
    </citation>
    <scope>NUCLEOTIDE SEQUENCE</scope>
    <source>
        <strain evidence="9">DSM 44838</strain>
    </source>
</reference>
<dbReference type="PANTHER" id="PTHR46696:SF4">
    <property type="entry name" value="BIOTIN BIOSYNTHESIS CYTOCHROME P450"/>
    <property type="match status" value="1"/>
</dbReference>
<comment type="similarity">
    <text evidence="2 8">Belongs to the cytochrome P450 family.</text>
</comment>
<proteinExistence type="inferred from homology"/>
<dbReference type="InterPro" id="IPR001128">
    <property type="entry name" value="Cyt_P450"/>
</dbReference>
<dbReference type="Pfam" id="PF00067">
    <property type="entry name" value="p450"/>
    <property type="match status" value="1"/>
</dbReference>
<dbReference type="Gene3D" id="1.10.630.10">
    <property type="entry name" value="Cytochrome P450"/>
    <property type="match status" value="1"/>
</dbReference>
<keyword evidence="10" id="KW-1185">Reference proteome</keyword>
<keyword evidence="4 8" id="KW-0479">Metal-binding</keyword>
<evidence type="ECO:0000256" key="8">
    <source>
        <dbReference type="RuleBase" id="RU000461"/>
    </source>
</evidence>
<dbReference type="GO" id="GO:0008395">
    <property type="term" value="F:steroid hydroxylase activity"/>
    <property type="evidence" value="ECO:0007669"/>
    <property type="project" value="TreeGrafter"/>
</dbReference>
<keyword evidence="7 8" id="KW-0503">Monooxygenase</keyword>
<dbReference type="GO" id="GO:0006707">
    <property type="term" value="P:cholesterol catabolic process"/>
    <property type="evidence" value="ECO:0007669"/>
    <property type="project" value="TreeGrafter"/>
</dbReference>
<evidence type="ECO:0000256" key="7">
    <source>
        <dbReference type="ARBA" id="ARBA00023033"/>
    </source>
</evidence>
<dbReference type="PANTHER" id="PTHR46696">
    <property type="entry name" value="P450, PUTATIVE (EUROFUNG)-RELATED"/>
    <property type="match status" value="1"/>
</dbReference>
<dbReference type="SUPFAM" id="SSF48264">
    <property type="entry name" value="Cytochrome P450"/>
    <property type="match status" value="1"/>
</dbReference>
<dbReference type="InterPro" id="IPR002397">
    <property type="entry name" value="Cyt_P450_B"/>
</dbReference>
<dbReference type="PROSITE" id="PS00086">
    <property type="entry name" value="CYTOCHROME_P450"/>
    <property type="match status" value="1"/>
</dbReference>
<protein>
    <submittedName>
        <fullName evidence="9">Cytochrome P450</fullName>
    </submittedName>
</protein>
<sequence length="437" mass="47968">MVNLLGRATDSVTALLSPVITAGQLNAAAAIRTHRRGYGGWTGAVNTDYDPLNPSTAAHPHAAYDALHRGGRVHYNPKRATWILHRLDDVRAALRDTDRVTSSQGVTRVRMVADLVVVTDDDQHSRLRKQVQPAFTKGALDGWRSIIDGLAAEMIDGMIAANGDDAVQRVTVPLPLRAIAAILGVPDSDIADFRRWSDDSTQLINFTPTPRGVVNTARSLRAAAALRRYFLRHLEDGHLKGSNTVLGRLLAYSTSGALTDNQLFYIAILLLIAGNETTTNLLGGMLHTYARHPDQYDMIRSNPELIPQAIEEHLRYTSPIQNLYRYTRADYQVGEVTIPTGSRVLMSFGAANRDPLAFDDPNTFRADRNPRSHLGFGYGPHLCLGAPLARMEAQAVLRELVDRVSRISLTGPATWSTNSSLRGPTHLPLVFHEKAIS</sequence>
<comment type="cofactor">
    <cofactor evidence="1">
        <name>heme</name>
        <dbReference type="ChEBI" id="CHEBI:30413"/>
    </cofactor>
</comment>
<dbReference type="InterPro" id="IPR036396">
    <property type="entry name" value="Cyt_P450_sf"/>
</dbReference>
<dbReference type="EMBL" id="JACKVK010000011">
    <property type="protein sequence ID" value="MCV7423103.1"/>
    <property type="molecule type" value="Genomic_DNA"/>
</dbReference>
<dbReference type="Proteomes" id="UP001141629">
    <property type="component" value="Unassembled WGS sequence"/>
</dbReference>
<dbReference type="AlphaFoldDB" id="A0A9X2YPJ8"/>
<reference evidence="9" key="2">
    <citation type="journal article" date="2022" name="BMC Genomics">
        <title>Comparative genome analysis of mycobacteria focusing on tRNA and non-coding RNA.</title>
        <authorList>
            <person name="Behra P.R.K."/>
            <person name="Pettersson B.M.F."/>
            <person name="Ramesh M."/>
            <person name="Das S."/>
            <person name="Dasgupta S."/>
            <person name="Kirsebom L.A."/>
        </authorList>
    </citation>
    <scope>NUCLEOTIDE SEQUENCE</scope>
    <source>
        <strain evidence="9">DSM 44838</strain>
    </source>
</reference>
<name>A0A9X2YPJ8_9MYCO</name>
<evidence type="ECO:0000313" key="10">
    <source>
        <dbReference type="Proteomes" id="UP001141629"/>
    </source>
</evidence>
<evidence type="ECO:0000256" key="5">
    <source>
        <dbReference type="ARBA" id="ARBA00023002"/>
    </source>
</evidence>
<comment type="caution">
    <text evidence="9">The sequence shown here is derived from an EMBL/GenBank/DDBJ whole genome shotgun (WGS) entry which is preliminary data.</text>
</comment>
<evidence type="ECO:0000256" key="3">
    <source>
        <dbReference type="ARBA" id="ARBA00022617"/>
    </source>
</evidence>
<dbReference type="InterPro" id="IPR017972">
    <property type="entry name" value="Cyt_P450_CS"/>
</dbReference>
<dbReference type="RefSeq" id="WP_263997982.1">
    <property type="nucleotide sequence ID" value="NZ_JACKVK010000011.1"/>
</dbReference>
<dbReference type="GO" id="GO:0020037">
    <property type="term" value="F:heme binding"/>
    <property type="evidence" value="ECO:0007669"/>
    <property type="project" value="InterPro"/>
</dbReference>
<evidence type="ECO:0000256" key="4">
    <source>
        <dbReference type="ARBA" id="ARBA00022723"/>
    </source>
</evidence>
<keyword evidence="6 8" id="KW-0408">Iron</keyword>
<keyword evidence="5 8" id="KW-0560">Oxidoreductase</keyword>
<dbReference type="PRINTS" id="PR00359">
    <property type="entry name" value="BP450"/>
</dbReference>
<accession>A0A9X2YPJ8</accession>
<evidence type="ECO:0000256" key="6">
    <source>
        <dbReference type="ARBA" id="ARBA00023004"/>
    </source>
</evidence>
<organism evidence="9 10">
    <name type="scientific">Mycobacterium yunnanensis</name>
    <dbReference type="NCBI Taxonomy" id="368477"/>
    <lineage>
        <taxon>Bacteria</taxon>
        <taxon>Bacillati</taxon>
        <taxon>Actinomycetota</taxon>
        <taxon>Actinomycetes</taxon>
        <taxon>Mycobacteriales</taxon>
        <taxon>Mycobacteriaceae</taxon>
        <taxon>Mycobacterium</taxon>
    </lineage>
</organism>